<name>A0A645JCU8_9ZZZZ</name>
<protein>
    <submittedName>
        <fullName evidence="1">Uncharacterized protein</fullName>
    </submittedName>
</protein>
<comment type="caution">
    <text evidence="1">The sequence shown here is derived from an EMBL/GenBank/DDBJ whole genome shotgun (WGS) entry which is preliminary data.</text>
</comment>
<reference evidence="1" key="1">
    <citation type="submission" date="2019-08" db="EMBL/GenBank/DDBJ databases">
        <authorList>
            <person name="Kucharzyk K."/>
            <person name="Murdoch R.W."/>
            <person name="Higgins S."/>
            <person name="Loffler F."/>
        </authorList>
    </citation>
    <scope>NUCLEOTIDE SEQUENCE</scope>
</reference>
<sequence length="77" mass="8710">MLSRQKSENPTILQVIQRKDLPPEVRVLKSSGNRALDLLACRQLAVFFGNNPTSETEKYYTVTWEAPAIKKDDGGFK</sequence>
<dbReference type="AlphaFoldDB" id="A0A645JCU8"/>
<dbReference type="EMBL" id="VSSQ01137362">
    <property type="protein sequence ID" value="MPN61157.1"/>
    <property type="molecule type" value="Genomic_DNA"/>
</dbReference>
<proteinExistence type="predicted"/>
<gene>
    <name evidence="1" type="ORF">SDC9_208891</name>
</gene>
<organism evidence="1">
    <name type="scientific">bioreactor metagenome</name>
    <dbReference type="NCBI Taxonomy" id="1076179"/>
    <lineage>
        <taxon>unclassified sequences</taxon>
        <taxon>metagenomes</taxon>
        <taxon>ecological metagenomes</taxon>
    </lineage>
</organism>
<accession>A0A645JCU8</accession>
<evidence type="ECO:0000313" key="1">
    <source>
        <dbReference type="EMBL" id="MPN61157.1"/>
    </source>
</evidence>